<evidence type="ECO:0000256" key="1">
    <source>
        <dbReference type="ARBA" id="ARBA00004245"/>
    </source>
</evidence>
<dbReference type="InterPro" id="IPR019821">
    <property type="entry name" value="Kinesin_motor_CS"/>
</dbReference>
<dbReference type="FunFam" id="3.40.850.10:FF:000021">
    <property type="entry name" value="kinesin-like protein KIF16B isoform X1"/>
    <property type="match status" value="1"/>
</dbReference>
<evidence type="ECO:0000256" key="9">
    <source>
        <dbReference type="PROSITE-ProRule" id="PRU00283"/>
    </source>
</evidence>
<feature type="region of interest" description="Disordered" evidence="11">
    <location>
        <begin position="3234"/>
        <end position="3311"/>
    </location>
</feature>
<dbReference type="GO" id="GO:0003777">
    <property type="term" value="F:microtubule motor activity"/>
    <property type="evidence" value="ECO:0007669"/>
    <property type="project" value="InterPro"/>
</dbReference>
<feature type="region of interest" description="Disordered" evidence="11">
    <location>
        <begin position="3900"/>
        <end position="3953"/>
    </location>
</feature>
<protein>
    <submittedName>
        <fullName evidence="16">Uncharacterized protein LOC110976722 isoform X1</fullName>
    </submittedName>
</protein>
<evidence type="ECO:0000259" key="14">
    <source>
        <dbReference type="PROSITE" id="PS50848"/>
    </source>
</evidence>
<evidence type="ECO:0000256" key="2">
    <source>
        <dbReference type="ARBA" id="ARBA00022490"/>
    </source>
</evidence>
<feature type="domain" description="START" evidence="14">
    <location>
        <begin position="5041"/>
        <end position="5212"/>
    </location>
</feature>
<feature type="compositionally biased region" description="Basic and acidic residues" evidence="11">
    <location>
        <begin position="1991"/>
        <end position="2000"/>
    </location>
</feature>
<feature type="compositionally biased region" description="Acidic residues" evidence="11">
    <location>
        <begin position="4001"/>
        <end position="4020"/>
    </location>
</feature>
<keyword evidence="3" id="KW-0597">Phosphoprotein</keyword>
<feature type="compositionally biased region" description="Basic and acidic residues" evidence="11">
    <location>
        <begin position="1344"/>
        <end position="1363"/>
    </location>
</feature>
<keyword evidence="8" id="KW-0206">Cytoskeleton</keyword>
<dbReference type="Proteomes" id="UP000694845">
    <property type="component" value="Unplaced"/>
</dbReference>
<feature type="region of interest" description="Disordered" evidence="11">
    <location>
        <begin position="4285"/>
        <end position="4310"/>
    </location>
</feature>
<reference evidence="16" key="1">
    <citation type="submission" date="2025-08" db="UniProtKB">
        <authorList>
            <consortium name="RefSeq"/>
        </authorList>
    </citation>
    <scope>IDENTIFICATION</scope>
</reference>
<feature type="compositionally biased region" description="Basic and acidic residues" evidence="11">
    <location>
        <begin position="1106"/>
        <end position="1119"/>
    </location>
</feature>
<feature type="coiled-coil region" evidence="10">
    <location>
        <begin position="671"/>
        <end position="758"/>
    </location>
</feature>
<feature type="compositionally biased region" description="Polar residues" evidence="11">
    <location>
        <begin position="1247"/>
        <end position="1260"/>
    </location>
</feature>
<evidence type="ECO:0000259" key="13">
    <source>
        <dbReference type="PROSITE" id="PS50067"/>
    </source>
</evidence>
<dbReference type="PRINTS" id="PR00380">
    <property type="entry name" value="KINESINHEAVY"/>
</dbReference>
<feature type="compositionally biased region" description="Polar residues" evidence="11">
    <location>
        <begin position="4365"/>
        <end position="4388"/>
    </location>
</feature>
<feature type="compositionally biased region" description="Low complexity" evidence="11">
    <location>
        <begin position="647"/>
        <end position="657"/>
    </location>
</feature>
<feature type="binding site" evidence="9">
    <location>
        <begin position="101"/>
        <end position="108"/>
    </location>
    <ligand>
        <name>ATP</name>
        <dbReference type="ChEBI" id="CHEBI:30616"/>
    </ligand>
</feature>
<evidence type="ECO:0000256" key="5">
    <source>
        <dbReference type="ARBA" id="ARBA00022840"/>
    </source>
</evidence>
<feature type="compositionally biased region" description="Polar residues" evidence="11">
    <location>
        <begin position="4563"/>
        <end position="4575"/>
    </location>
</feature>
<feature type="region of interest" description="Disordered" evidence="11">
    <location>
        <begin position="2567"/>
        <end position="2621"/>
    </location>
</feature>
<feature type="compositionally biased region" description="Polar residues" evidence="11">
    <location>
        <begin position="4030"/>
        <end position="4039"/>
    </location>
</feature>
<feature type="compositionally biased region" description="Acidic residues" evidence="11">
    <location>
        <begin position="2570"/>
        <end position="2585"/>
    </location>
</feature>
<feature type="region of interest" description="Disordered" evidence="11">
    <location>
        <begin position="4758"/>
        <end position="4833"/>
    </location>
</feature>
<feature type="region of interest" description="Disordered" evidence="11">
    <location>
        <begin position="2633"/>
        <end position="2657"/>
    </location>
</feature>
<dbReference type="PROSITE" id="PS50067">
    <property type="entry name" value="KINESIN_MOTOR_2"/>
    <property type="match status" value="1"/>
</dbReference>
<evidence type="ECO:0000313" key="15">
    <source>
        <dbReference type="Proteomes" id="UP000694845"/>
    </source>
</evidence>
<feature type="compositionally biased region" description="Polar residues" evidence="11">
    <location>
        <begin position="4517"/>
        <end position="4531"/>
    </location>
</feature>
<keyword evidence="4 9" id="KW-0547">Nucleotide-binding</keyword>
<dbReference type="PROSITE" id="PS00411">
    <property type="entry name" value="KINESIN_MOTOR_1"/>
    <property type="match status" value="1"/>
</dbReference>
<feature type="region of interest" description="Disordered" evidence="11">
    <location>
        <begin position="2196"/>
        <end position="2222"/>
    </location>
</feature>
<dbReference type="SUPFAM" id="SSF49879">
    <property type="entry name" value="SMAD/FHA domain"/>
    <property type="match status" value="1"/>
</dbReference>
<feature type="compositionally biased region" description="Polar residues" evidence="11">
    <location>
        <begin position="1049"/>
        <end position="1064"/>
    </location>
</feature>
<dbReference type="SUPFAM" id="SSF55961">
    <property type="entry name" value="Bet v1-like"/>
    <property type="match status" value="1"/>
</dbReference>
<sequence>MANVKVAVRVRPPSKKELDAGAINIIDVNEDVLSITNLKINSSEGDRHRERVKHYSFDHCYNSVDRQSDNYASQELIYQDLGTEVLNASFSGYNACLFAYGQTGSGKTYTVMGDDVDAGLIPRICEGMCSRVDDLEQGVTFKIEVSYLEIYNERVRDLLASSSATNYTLKVREHPKDGPYVQDLTKHMVSDFSSVVMLIAQGNRNRTTAATHMHEASSRSHAIFTLNFVQAKMVNNMPSEIVSKINLVDLAGSERANLNYSKGRLQEGANINKSLVTLGNCISALGMDSEDDDAENSMALSAASMESLALSEDGDFSSPKRRPGFIPYRNSVLTWLLKDSLGGNSRTIMIATISPSSTYFNETMSTLRYARRAKRIINQPFINEDPNVRLIRELRAEIDRLKALLNSASLSSSQASLVQDATISKMLAENEQKVDQLTEAWVDKWREAARIMQECNVGIRRESMGVIVESELPHLIGMDDDLLSTGIILYHLMEGETTIGREDSEVEQDIVLWGPGIECQHAVIVNQHGRVTLHPVNQSACAVNGNDIHQPTPLSQGAVVLLGKTNMFRFNHPAEAARLREKRASSIKPEDVEEIRRPRKNSVTLRVHNNLTAITEEGTRIRKISLSRETPPTGLDSPASLPRGRSLESSSTSPVPEVSQIMMYNPGVELERQHKIKVDKVESTRKRLEELQDKERRTHAAHKKEEERMKLAYEEHQQMIKEQRELLQRLREKHEKVKEETEKELEEMRECLTKEHEQGWKQLEQECQTLRRDEVGKASLPAMDDSFPLVIAKETDQSPDLSVLDVDRKRLAQMELIHKQSQRKAEAALERRQAAVDRQRSQSLRLIEQEERRLHEIECIPSLSDRFASASNDSLDSSLKSEDETGNGNETRAVIGWDRVSPIGGRSDSDSASGKAPSNSSDKEENGIDSKVTKKATPPSSSDRTGPKEPLPNRTTKPTSGKAQSSPRMSYKPQGAMSSGKPGPTSNTVFSRLYQQQAPKFEYLRRKPQRLYVVDQGPKRRNDEGAELRGRQRSLTDGVADVKARSNRLDGNTAHSISQRSKNQAYVIHNESGSSLKPGSKLRTKSASPRRLLEKGPKSRNSISPAEKKKDDGGKERTRSPPKTHTPKIIDHNSPTKCPHLNTKTEIKSKASGEKASPPRRTKTPSSESAIEKAMKRKPTERPKSASKISQEPTVSKEKSPPNSKDKAKANLPRVIEPISRAFEKLTLKTTHHSEAFFVALNEDNETSSGVNNKDQSQPSDLGDTVLEKEQESLDRQPAVGCSDSMEDVGSALQLPNLSSSCHPEFSVASDTMLDDSFSITVEEILSDSNESYPDSLEDAEEQEPCKECHEDSLDDGDHHLETSTKIGAQLSRRRKRGVFMELEGSHLITCPKEGTVNDVKEDANLVLQDSLQGTPAEEAMVSPPPVLLRENRSSDERPTSGYISENMDNHTHNSDANPLKPNVREHELLAPVELPQDAATFNEVEDIKEIKSRPDGDKAPILPNASPDMTVIDSGVSTDNNSITSDHTAPAVEASLNDLPTTNAADGSEKPDTNPATVKNEADNIPQPQLKTVIGNLASNDDIFQEPSLISLANVEYAPVVAKVSISSDGDDADSEEWRGPEDLQIVDKSDEHVTVASKEAVGLSIEDVKSPLKTAKHKLTSPSLIETEFTPESLLLTECSTKVVCGDSVERKSPTENMSRTLPAEYAADELRKAELSLPGDKCEDVPECKEITASPTVTDLSSVSQKSQGLPRKPVKQKDHSSLPLPHKTGKKHKKRRTLMKSKSSKKATQDREHFVSDGSHKKAHPLLPYLSLGASQDDAGDTRSQSSPFSSSLSNSSTTTFSSELSRSDSLQSRSPDDEVALISDGVSDPPDLSDKPATPTDFIVKPLPSPQTLAESVFWASSSSASNSGDEILEGDPVEPLEILENELDQSSELSINYDDDGSSGEEMAELGDLTIVADEQLDTVEGNSKRVLTTSSNEIPPVSLSDKRHERKGNSDGPNGLLAVKVSQGDPFITSEEEKCPRPHNQHEENALPDSTYNSQIFCETESSSSTVSDRPTRFISKLHIEPFQMSYYKREPGESQNPVSDGVPLSDISVHFDGIPIESSVRLEPFVAAASVTASTEKLSELLLPDANKTTNLPSDKYVETNSGKVQTDNKIARFVPMFEKQGDVRFMSECDHLELVEANVHSNDYPSNVSDDSQKPAVPETRSAMGISSGIPGRKSSEVISVELRKNMVPDGAIVETKADESQNVVLNRGKLVTEINPMLIQDELMRLRTLVNSLVIGPFALDLQELPSTTLDVSRDSAALKVADNPKGQESQSEDSQSSASPDSSAEELSIIEQLRGLSEKLGSGCTYPGEDTPDIIERARSLSDHLEQAHSSVYSPSLVEELRDLSRQLDASQFLTAEKCEEEELCFAQDWEGGDKSVLFQSAQDLTLYQTAFEVTQENLHPTPVGSLSLSPVQMQSTPVPQENDCTEFVGIVISPVVDPVMYLSRLEKSESVGDDDDVVFLKDSETQKSTFDVSDAYDIDSQPSDEDGAMDTAERVISEMSSFRLQLDILSGSDTVDDDDDDDDSSEDSNGEPTKGANNSSCVEDQKSHELPRKTRPPPSSRSSLECLLPTISEECLSSSDMDEPHTKPTESSPVGSTQKSEEEFMNLIPDDDTDTSGHPPEVEDPVHTVPGTSFLNTDEQIDRLNEPAIPIRFLTAVSKNLSDGGQQEASSLEEETLFESQSAHSQLLESEHPTVAKVFEPFVGKEFAATKAKLNMLVRVLGGNWESLGETSSEGSGASSPVQIEFSITPREQRTPTDDETSVFAINERIDSEDRNCNVFTYDESAQTDWLEEQDLASQTEPVHDDISTISEYAGFPCNSASGVVFADRFTQTTLSQKIPTPTALDLSLHCQSNVGASLLPSLSLVSVSSPSWPLCPTSVDGNTDNITKDRPAPHFFVEHDQLDSYPSLPQKPETVFHGAELVPLKHGDSASLVPTYSEKWEADRTLTEVSQPDSLQPPLSLLPSEPVVIKTSVVLKNEIIHFPPRQEDEPTLQVVSEFVEPTAGENYPSEEAKCSDLNGEQTNSLKDDVEKTSCSDEVPVEFLRKTTVVLKETQFVWPSLPQKMSMSSTVESVPTLHNNSKEPAIKTPVSPNERPMSTPLQEHEERRKLSPSSALEELVLGNADGSKDVRLTSPSMEDSKLKISDGNSMKEIPEIRLLGPVEEIFVKEAVTVSDKPVTWPLTDTNPTDKLPGQSCNPSDTNSLFQPIREESLSVQSSSQNPSSDNLLPEDESTKSPEHSQQLQIQSEHNGGDTSLNELKELSTAMGLSPQRSYSTDEELVQIFSKGVAHFRSRKQEIVKPELIAVATNTTPVKLSFDGHTNRVDAAVMTDVEIEQAHAYTSMSPDIDQELCFNQTTEIIPEHITPFAQLTASQLLSTIVDHKPKSMPVQQTNISNIENINTQAVLSSLHETESPSVTTACHNPVLNHNDLEQQNQAAVTPSSAHLTKFDGGLENSAKLYGVTDFETLELPSTKKSQGTEKSHVSEDSTLEDSVVDFYEEEQKLLNELRKRTCASQKAAKRAMACALKLRAKNLSDQPLEEALHFTTAPSDQQSETEIPKIRQDVSKLKDGSNQPDFCQENFTSSGRSELFKKCEADDKASALEDLHLVNEIVNQESLCNILPLEEFAQKLFQLVKEGGKEQISPPTKMISRARITLWQLNQEDCATDSEDSLDFAVHSPANHVEDPAETRHGASPHSQQTSLGAQGDDPEETNLDQQSQLPLPLVSENIQKEACCSTDFDGLALKVAKLEYFGPSSKPTEPQGSSDEKSPPGFLFKSGFLAEWHDTEPGQEDLSFLGSLPQETIKKYVPAFEVELVGPSELVQEKAICDPSSNDVKDKLAKLADSTEAENECTNNAAEIGATEDKKSHQNKEDAAPPDDKSDGSHTKPEDCIRRSSLKTQRPLLRAFSDISFDLDNDLDEDLRALKETNEKLDRIFAETSSLESDFEDKEEPELAGLVDEDGDSFIPRRSSAEGGTSFSSRLIEQPQKAHSAPADLIHKNCSDGNNEDHEQGEEEEEGEISSLYLRGILISPGKLEWLLADSESGNSSSRSSPNEKRDSPKMHKGLNGMEIEHSDIEGPQPSTNALSEHDNGKPASKSCLNETYEADTGDNNTQVQLQISNEKIDDPLTDQCNSETDNLQRPAEAFPKKDFTFSSAKSEIPCIADTGDLLALANSKPSLHTWPLKKSRYQPGEMPPSQELKKEIQYLKKGQAGNFEIPVGLVAYPLLKPQKDAKEPDSEGPDEESKVTADVFDNSLTQSSGIFSASTRDTELSYLRERRLSSEQLGSSSSETEDADLSRIHEEYLNILQDNQEAGLQPSTSPESTPTNIFTKTDEESPFGSSGQDESSEKDPATNSGNVQLGASWPRRVPISTKLDSRRDIAVELMEASLMYGIGETDAFLKFLESDLPLEEWKSPQITLRHRRSQSAGTPLLDAELSRHDPSPSKKKPRQMKHIPPQPTSLRSETNSKSTGSSPVPLLEKPGDSPASPSPSPNALPSQRRKFLQQLRSNIVSATSTQRPERAKIDALLHESWMRKDPRSTDSEQKRKPGLNADDIEALLEESRHMREKSRAEIAKAEENLSHAKPISRQDKDGRDTLTASQQPSSPTDRLKERLPVEYCSSVVREDGASTGARPKSVGSSLSSMQRLGAQNGMENVANHHQGSYGTTMKHRRPHSAHESLDMYNCSDAIEREIQCLRAASAAMSSRSPNRSPDLPSWRSLPLNTHRHTQPSPPPLQRHLPSCDRDASRHASPSYHFLNGEPARPNQGAASSQTRSPHPLAIPLIALHPPSPEEVDPSSIPAIARANEVLQASYRSSRSSSSQAWDAPPVASGPLQSSSSDPPVPSLLWGERTEASEIPGTQTSPRYSVRASMNQEGTRESASSPKLLPAQSSRPSLAKRRDRLDSPEAQPVKDSISSPPRRSGRHSRHSSQERLTQDLPPIIETPLVTLDTLYHLAADQAMAHLIRETTLIGKADAKEREHTAEQNGWRYQRQEKDIVLWQKSTKYCSFDSFLGLSVLKAPAQTIFNLISNSARYSCLHEAITNVKLLEYIDNTVKVACILCDTDKCSLQKSRDFCCVIKQTFQDGKWYIAATSVNHPLCPTVSSAVRGQILCCGISMEPVLTDDGEHCMVSYLSQIDLQGDLKPTLVNHLTSQLPLCLAHLRGCVEIGQL</sequence>
<feature type="compositionally biased region" description="Basic and acidic residues" evidence="11">
    <location>
        <begin position="3919"/>
        <end position="3950"/>
    </location>
</feature>
<evidence type="ECO:0000256" key="6">
    <source>
        <dbReference type="ARBA" id="ARBA00023054"/>
    </source>
</evidence>
<keyword evidence="6 10" id="KW-0175">Coiled coil</keyword>
<feature type="region of interest" description="Disordered" evidence="11">
    <location>
        <begin position="1488"/>
        <end position="1527"/>
    </location>
</feature>
<feature type="compositionally biased region" description="Basic residues" evidence="11">
    <location>
        <begin position="1771"/>
        <end position="1789"/>
    </location>
</feature>
<feature type="compositionally biased region" description="Low complexity" evidence="11">
    <location>
        <begin position="868"/>
        <end position="878"/>
    </location>
</feature>
<feature type="compositionally biased region" description="Basic and acidic residues" evidence="11">
    <location>
        <begin position="1430"/>
        <end position="1439"/>
    </location>
</feature>
<keyword evidence="7 9" id="KW-0505">Motor protein</keyword>
<feature type="compositionally biased region" description="Basic and acidic residues" evidence="11">
    <location>
        <begin position="4053"/>
        <end position="4066"/>
    </location>
</feature>
<feature type="compositionally biased region" description="Basic and acidic residues" evidence="11">
    <location>
        <begin position="1143"/>
        <end position="1153"/>
    </location>
</feature>
<keyword evidence="15" id="KW-1185">Reference proteome</keyword>
<feature type="region of interest" description="Disordered" evidence="11">
    <location>
        <begin position="1012"/>
        <end position="1216"/>
    </location>
</feature>
<feature type="compositionally biased region" description="Basic and acidic residues" evidence="11">
    <location>
        <begin position="1488"/>
        <end position="1499"/>
    </location>
</feature>
<accession>A0A8B7Y0V4</accession>
<feature type="region of interest" description="Disordered" evidence="11">
    <location>
        <begin position="622"/>
        <end position="657"/>
    </location>
</feature>
<dbReference type="Gene3D" id="3.40.850.10">
    <property type="entry name" value="Kinesin motor domain"/>
    <property type="match status" value="1"/>
</dbReference>
<organism evidence="15 16">
    <name type="scientific">Acanthaster planci</name>
    <name type="common">Crown-of-thorns starfish</name>
    <dbReference type="NCBI Taxonomy" id="133434"/>
    <lineage>
        <taxon>Eukaryota</taxon>
        <taxon>Metazoa</taxon>
        <taxon>Echinodermata</taxon>
        <taxon>Eleutherozoa</taxon>
        <taxon>Asterozoa</taxon>
        <taxon>Asteroidea</taxon>
        <taxon>Valvatacea</taxon>
        <taxon>Valvatida</taxon>
        <taxon>Acanthasteridae</taxon>
        <taxon>Acanthaster</taxon>
    </lineage>
</organism>
<feature type="region of interest" description="Disordered" evidence="11">
    <location>
        <begin position="4098"/>
        <end position="4172"/>
    </location>
</feature>
<evidence type="ECO:0000256" key="11">
    <source>
        <dbReference type="SAM" id="MobiDB-lite"/>
    </source>
</evidence>
<feature type="compositionally biased region" description="Polar residues" evidence="11">
    <location>
        <begin position="4916"/>
        <end position="4952"/>
    </location>
</feature>
<proteinExistence type="inferred from homology"/>
<dbReference type="RefSeq" id="XP_022085925.1">
    <property type="nucleotide sequence ID" value="XM_022230233.1"/>
</dbReference>
<evidence type="ECO:0000256" key="7">
    <source>
        <dbReference type="ARBA" id="ARBA00023175"/>
    </source>
</evidence>
<feature type="compositionally biased region" description="Basic and acidic residues" evidence="11">
    <location>
        <begin position="4576"/>
        <end position="4604"/>
    </location>
</feature>
<feature type="region of interest" description="Disordered" evidence="11">
    <location>
        <begin position="3062"/>
        <end position="3087"/>
    </location>
</feature>
<feature type="region of interest" description="Disordered" evidence="11">
    <location>
        <begin position="1933"/>
        <end position="2009"/>
    </location>
</feature>
<dbReference type="GO" id="GO:0008289">
    <property type="term" value="F:lipid binding"/>
    <property type="evidence" value="ECO:0007669"/>
    <property type="project" value="InterPro"/>
</dbReference>
<feature type="compositionally biased region" description="Polar residues" evidence="11">
    <location>
        <begin position="3125"/>
        <end position="3135"/>
    </location>
</feature>
<dbReference type="SUPFAM" id="SSF52540">
    <property type="entry name" value="P-loop containing nucleoside triphosphate hydrolases"/>
    <property type="match status" value="1"/>
</dbReference>
<feature type="compositionally biased region" description="Basic and acidic residues" evidence="11">
    <location>
        <begin position="1170"/>
        <end position="1184"/>
    </location>
</feature>
<feature type="compositionally biased region" description="Basic and acidic residues" evidence="11">
    <location>
        <begin position="4618"/>
        <end position="4653"/>
    </location>
</feature>
<feature type="region of interest" description="Disordered" evidence="11">
    <location>
        <begin position="3125"/>
        <end position="3202"/>
    </location>
</feature>
<feature type="region of interest" description="Disordered" evidence="11">
    <location>
        <begin position="3741"/>
        <end position="3774"/>
    </location>
</feature>
<feature type="compositionally biased region" description="Polar residues" evidence="11">
    <location>
        <begin position="3238"/>
        <end position="3261"/>
    </location>
</feature>
<dbReference type="InterPro" id="IPR023393">
    <property type="entry name" value="START-like_dom_sf"/>
</dbReference>
<dbReference type="Pfam" id="PF00498">
    <property type="entry name" value="FHA"/>
    <property type="match status" value="1"/>
</dbReference>
<feature type="region of interest" description="Disordered" evidence="11">
    <location>
        <begin position="1539"/>
        <end position="1568"/>
    </location>
</feature>
<feature type="compositionally biased region" description="Basic and acidic residues" evidence="11">
    <location>
        <begin position="2599"/>
        <end position="2608"/>
    </location>
</feature>
<feature type="compositionally biased region" description="Polar residues" evidence="11">
    <location>
        <begin position="2645"/>
        <end position="2654"/>
    </location>
</feature>
<evidence type="ECO:0000259" key="12">
    <source>
        <dbReference type="PROSITE" id="PS50006"/>
    </source>
</evidence>
<feature type="compositionally biased region" description="Low complexity" evidence="11">
    <location>
        <begin position="1826"/>
        <end position="1858"/>
    </location>
</feature>
<dbReference type="InterPro" id="IPR002913">
    <property type="entry name" value="START_lipid-bd_dom"/>
</dbReference>
<dbReference type="GO" id="GO:0005524">
    <property type="term" value="F:ATP binding"/>
    <property type="evidence" value="ECO:0007669"/>
    <property type="project" value="UniProtKB-UniRule"/>
</dbReference>
<dbReference type="Gene3D" id="2.60.200.20">
    <property type="match status" value="1"/>
</dbReference>
<dbReference type="CDD" id="cd22708">
    <property type="entry name" value="FHA_KIF16"/>
    <property type="match status" value="1"/>
</dbReference>
<dbReference type="SMART" id="SM00129">
    <property type="entry name" value="KISc"/>
    <property type="match status" value="1"/>
</dbReference>
<feature type="region of interest" description="Disordered" evidence="11">
    <location>
        <begin position="861"/>
        <end position="989"/>
    </location>
</feature>
<feature type="domain" description="FHA" evidence="12">
    <location>
        <begin position="497"/>
        <end position="548"/>
    </location>
</feature>
<dbReference type="InterPro" id="IPR008984">
    <property type="entry name" value="SMAD_FHA_dom_sf"/>
</dbReference>
<dbReference type="GO" id="GO:0005856">
    <property type="term" value="C:cytoskeleton"/>
    <property type="evidence" value="ECO:0007669"/>
    <property type="project" value="UniProtKB-SubCell"/>
</dbReference>
<feature type="compositionally biased region" description="Acidic residues" evidence="11">
    <location>
        <begin position="1943"/>
        <end position="1955"/>
    </location>
</feature>
<feature type="compositionally biased region" description="Acidic residues" evidence="11">
    <location>
        <begin position="4067"/>
        <end position="4076"/>
    </location>
</feature>
<dbReference type="InterPro" id="IPR001752">
    <property type="entry name" value="Kinesin_motor_dom"/>
</dbReference>
<comment type="subcellular location">
    <subcellularLocation>
        <location evidence="1">Cytoplasm</location>
        <location evidence="1">Cytoskeleton</location>
    </subcellularLocation>
</comment>
<feature type="domain" description="Kinesin motor" evidence="13">
    <location>
        <begin position="3"/>
        <end position="376"/>
    </location>
</feature>
<dbReference type="FunFam" id="2.60.200.20:FF:000005">
    <property type="entry name" value="Kinesin family member 16B"/>
    <property type="match status" value="1"/>
</dbReference>
<feature type="compositionally biased region" description="Low complexity" evidence="11">
    <location>
        <begin position="4098"/>
        <end position="4109"/>
    </location>
</feature>
<dbReference type="CDD" id="cd00177">
    <property type="entry name" value="START"/>
    <property type="match status" value="1"/>
</dbReference>
<dbReference type="InterPro" id="IPR027417">
    <property type="entry name" value="P-loop_NTPase"/>
</dbReference>
<feature type="region of interest" description="Disordered" evidence="11">
    <location>
        <begin position="1429"/>
        <end position="1457"/>
    </location>
</feature>
<dbReference type="OrthoDB" id="10448923at2759"/>
<feature type="compositionally biased region" description="Low complexity" evidence="11">
    <location>
        <begin position="2323"/>
        <end position="2340"/>
    </location>
</feature>
<feature type="region of interest" description="Disordered" evidence="11">
    <location>
        <begin position="1739"/>
        <end position="1892"/>
    </location>
</feature>
<dbReference type="Gene3D" id="3.30.530.20">
    <property type="match status" value="1"/>
</dbReference>
<feature type="compositionally biased region" description="Polar residues" evidence="11">
    <location>
        <begin position="1516"/>
        <end position="1527"/>
    </location>
</feature>
<dbReference type="InterPro" id="IPR036961">
    <property type="entry name" value="Kinesin_motor_dom_sf"/>
</dbReference>
<feature type="region of interest" description="Disordered" evidence="11">
    <location>
        <begin position="3995"/>
        <end position="4077"/>
    </location>
</feature>
<dbReference type="GO" id="GO:0007018">
    <property type="term" value="P:microtubule-based movement"/>
    <property type="evidence" value="ECO:0007669"/>
    <property type="project" value="InterPro"/>
</dbReference>
<keyword evidence="2" id="KW-0963">Cytoplasm</keyword>
<dbReference type="InterPro" id="IPR000253">
    <property type="entry name" value="FHA_dom"/>
</dbReference>
<dbReference type="GeneID" id="110976722"/>
<evidence type="ECO:0000256" key="4">
    <source>
        <dbReference type="ARBA" id="ARBA00022741"/>
    </source>
</evidence>
<evidence type="ECO:0000256" key="8">
    <source>
        <dbReference type="ARBA" id="ARBA00023212"/>
    </source>
</evidence>
<dbReference type="PROSITE" id="PS50006">
    <property type="entry name" value="FHA_DOMAIN"/>
    <property type="match status" value="1"/>
</dbReference>
<feature type="compositionally biased region" description="Basic and acidic residues" evidence="11">
    <location>
        <begin position="1266"/>
        <end position="1275"/>
    </location>
</feature>
<evidence type="ECO:0000256" key="10">
    <source>
        <dbReference type="SAM" id="Coils"/>
    </source>
</evidence>
<evidence type="ECO:0000256" key="3">
    <source>
        <dbReference type="ARBA" id="ARBA00022553"/>
    </source>
</evidence>
<feature type="compositionally biased region" description="Basic and acidic residues" evidence="11">
    <location>
        <begin position="921"/>
        <end position="932"/>
    </location>
</feature>
<dbReference type="PROSITE" id="PS50848">
    <property type="entry name" value="START"/>
    <property type="match status" value="1"/>
</dbReference>
<feature type="compositionally biased region" description="Polar residues" evidence="11">
    <location>
        <begin position="3295"/>
        <end position="3311"/>
    </location>
</feature>
<feature type="region of interest" description="Disordered" evidence="11">
    <location>
        <begin position="4471"/>
        <end position="4673"/>
    </location>
</feature>
<comment type="similarity">
    <text evidence="9">Belongs to the TRAFAC class myosin-kinesin ATPase superfamily. Kinesin family.</text>
</comment>
<dbReference type="GO" id="GO:0008017">
    <property type="term" value="F:microtubule binding"/>
    <property type="evidence" value="ECO:0007669"/>
    <property type="project" value="InterPro"/>
</dbReference>
<dbReference type="GO" id="GO:0005737">
    <property type="term" value="C:cytoplasm"/>
    <property type="evidence" value="ECO:0007669"/>
    <property type="project" value="UniProtKB-ARBA"/>
</dbReference>
<feature type="compositionally biased region" description="Basic and acidic residues" evidence="11">
    <location>
        <begin position="1017"/>
        <end position="1030"/>
    </location>
</feature>
<dbReference type="KEGG" id="aplc:110976722"/>
<feature type="compositionally biased region" description="Low complexity" evidence="11">
    <location>
        <begin position="3269"/>
        <end position="3283"/>
    </location>
</feature>
<feature type="region of interest" description="Disordered" evidence="11">
    <location>
        <begin position="4871"/>
        <end position="4995"/>
    </location>
</feature>
<gene>
    <name evidence="16" type="primary">LOC110976722</name>
</gene>
<keyword evidence="5 9" id="KW-0067">ATP-binding</keyword>
<dbReference type="PANTHER" id="PTHR47117:SF1">
    <property type="entry name" value="STAR-RELATED LIPID TRANSFER PROTEIN 9"/>
    <property type="match status" value="1"/>
</dbReference>
<feature type="region of interest" description="Disordered" evidence="11">
    <location>
        <begin position="2315"/>
        <end position="2340"/>
    </location>
</feature>
<dbReference type="Pfam" id="PF01852">
    <property type="entry name" value="START"/>
    <property type="match status" value="1"/>
</dbReference>
<feature type="compositionally biased region" description="Polar residues" evidence="11">
    <location>
        <begin position="953"/>
        <end position="968"/>
    </location>
</feature>
<dbReference type="PANTHER" id="PTHR47117">
    <property type="entry name" value="STAR-RELATED LIPID TRANSFER PROTEIN 9"/>
    <property type="match status" value="1"/>
</dbReference>
<evidence type="ECO:0000313" key="16">
    <source>
        <dbReference type="RefSeq" id="XP_022085925.1"/>
    </source>
</evidence>
<feature type="compositionally biased region" description="Polar residues" evidence="11">
    <location>
        <begin position="4655"/>
        <end position="4665"/>
    </location>
</feature>
<feature type="compositionally biased region" description="Basic and acidic residues" evidence="11">
    <location>
        <begin position="1195"/>
        <end position="1209"/>
    </location>
</feature>
<name>A0A8B7Y0V4_ACAPL</name>
<feature type="region of interest" description="Disordered" evidence="11">
    <location>
        <begin position="4337"/>
        <end position="4430"/>
    </location>
</feature>
<dbReference type="Pfam" id="PF00225">
    <property type="entry name" value="Kinesin"/>
    <property type="match status" value="1"/>
</dbReference>
<feature type="compositionally biased region" description="Polar residues" evidence="11">
    <location>
        <begin position="1739"/>
        <end position="1751"/>
    </location>
</feature>
<feature type="compositionally biased region" description="Basic and acidic residues" evidence="11">
    <location>
        <begin position="4286"/>
        <end position="4304"/>
    </location>
</feature>
<feature type="region of interest" description="Disordered" evidence="11">
    <location>
        <begin position="1239"/>
        <end position="1288"/>
    </location>
</feature>
<feature type="compositionally biased region" description="Basic and acidic residues" evidence="11">
    <location>
        <begin position="1791"/>
        <end position="1804"/>
    </location>
</feature>
<feature type="region of interest" description="Disordered" evidence="11">
    <location>
        <begin position="1326"/>
        <end position="1373"/>
    </location>
</feature>
<feature type="compositionally biased region" description="Polar residues" evidence="11">
    <location>
        <begin position="910"/>
        <end position="920"/>
    </location>
</feature>